<dbReference type="PROSITE" id="PS50262">
    <property type="entry name" value="G_PROTEIN_RECEP_F1_2"/>
    <property type="match status" value="1"/>
</dbReference>
<comment type="similarity">
    <text evidence="9">Belongs to the G-protein coupled receptor 1 family.</text>
</comment>
<sequence>MIFLIDYLQLRSSIFSGEFHKVYSCNKMTVQPMTENQHGISTTLEYDYSDTSEEDVCFKKNVIQFGKAVTPVFFLIIVLFSCVGNTLVLWVLVKYENLKSLTNTFLLNLALSDLIFTFGLPFWAYYYMYGWTLGDPACKAVNFVFYTGYYSSIIFLTVLTIHRYMAVVHPMSVVMSRKSLHCYATSIVIWIISLCAAIPQVKFNSVVSNNVDLFMDGQNNSTNAALLCDFDGEINWKLINIYMQNSFFIIAFVIIAFCYTVILGRLLRPTSHTRRKTVQLILFIVVFFFLGWGPYNVAIFLDSLISWNISPFNECELSESIDYLISIIFLTVLTIHRYMAVVHPMSVVMSRKSLHCYATSIVIWIVSLCAAIPQVKFNSVVSNNVDLFMDDQNNSTNAALLCEFDGEINWKLINIYMQNSFFIIAFVIIAFCYTVILGRLLRPTSHTRKKDSAAHPLHSGVFFFGMGAVQRGHISGLSDFMGNFSFQ</sequence>
<evidence type="ECO:0000256" key="6">
    <source>
        <dbReference type="ARBA" id="ARBA00023136"/>
    </source>
</evidence>
<feature type="transmembrane region" description="Helical" evidence="10">
    <location>
        <begin position="182"/>
        <end position="201"/>
    </location>
</feature>
<name>A0ABR3NVD1_9TELE</name>
<feature type="transmembrane region" description="Helical" evidence="10">
    <location>
        <begin position="247"/>
        <end position="268"/>
    </location>
</feature>
<dbReference type="InterPro" id="IPR050119">
    <property type="entry name" value="CCR1-9-like"/>
</dbReference>
<evidence type="ECO:0000313" key="12">
    <source>
        <dbReference type="EMBL" id="KAL1280997.1"/>
    </source>
</evidence>
<dbReference type="Proteomes" id="UP001558613">
    <property type="component" value="Unassembled WGS sequence"/>
</dbReference>
<feature type="transmembrane region" description="Helical" evidence="10">
    <location>
        <begin position="105"/>
        <end position="128"/>
    </location>
</feature>
<dbReference type="PROSITE" id="PS00237">
    <property type="entry name" value="G_PROTEIN_RECEP_F1_1"/>
    <property type="match status" value="2"/>
</dbReference>
<evidence type="ECO:0000256" key="3">
    <source>
        <dbReference type="ARBA" id="ARBA00022692"/>
    </source>
</evidence>
<dbReference type="EMBL" id="JAYMGO010000002">
    <property type="protein sequence ID" value="KAL1280997.1"/>
    <property type="molecule type" value="Genomic_DNA"/>
</dbReference>
<keyword evidence="2" id="KW-1003">Cell membrane</keyword>
<dbReference type="PANTHER" id="PTHR10489:SF730">
    <property type="entry name" value="CHEMOKINE XC RECEPTOR 1"/>
    <property type="match status" value="1"/>
</dbReference>
<evidence type="ECO:0000256" key="2">
    <source>
        <dbReference type="ARBA" id="ARBA00022475"/>
    </source>
</evidence>
<feature type="domain" description="G-protein coupled receptors family 1 profile" evidence="11">
    <location>
        <begin position="84"/>
        <end position="347"/>
    </location>
</feature>
<reference evidence="12 13" key="1">
    <citation type="submission" date="2023-09" db="EMBL/GenBank/DDBJ databases">
        <authorList>
            <person name="Wang M."/>
        </authorList>
    </citation>
    <scope>NUCLEOTIDE SEQUENCE [LARGE SCALE GENOMIC DNA]</scope>
    <source>
        <strain evidence="12">GT-2023</strain>
        <tissue evidence="12">Liver</tissue>
    </source>
</reference>
<keyword evidence="5 9" id="KW-0297">G-protein coupled receptor</keyword>
<evidence type="ECO:0000256" key="5">
    <source>
        <dbReference type="ARBA" id="ARBA00023040"/>
    </source>
</evidence>
<dbReference type="PRINTS" id="PR00657">
    <property type="entry name" value="CCCHEMOKINER"/>
</dbReference>
<protein>
    <recommendedName>
        <fullName evidence="11">G-protein coupled receptors family 1 profile domain-containing protein</fullName>
    </recommendedName>
</protein>
<keyword evidence="8 9" id="KW-0807">Transducer</keyword>
<evidence type="ECO:0000313" key="13">
    <source>
        <dbReference type="Proteomes" id="UP001558613"/>
    </source>
</evidence>
<dbReference type="Gene3D" id="1.20.1070.10">
    <property type="entry name" value="Rhodopsin 7-helix transmembrane proteins"/>
    <property type="match status" value="2"/>
</dbReference>
<feature type="transmembrane region" description="Helical" evidence="10">
    <location>
        <begin position="420"/>
        <end position="441"/>
    </location>
</feature>
<gene>
    <name evidence="12" type="ORF">QQF64_015597</name>
</gene>
<organism evidence="12 13">
    <name type="scientific">Cirrhinus molitorella</name>
    <name type="common">mud carp</name>
    <dbReference type="NCBI Taxonomy" id="172907"/>
    <lineage>
        <taxon>Eukaryota</taxon>
        <taxon>Metazoa</taxon>
        <taxon>Chordata</taxon>
        <taxon>Craniata</taxon>
        <taxon>Vertebrata</taxon>
        <taxon>Euteleostomi</taxon>
        <taxon>Actinopterygii</taxon>
        <taxon>Neopterygii</taxon>
        <taxon>Teleostei</taxon>
        <taxon>Ostariophysi</taxon>
        <taxon>Cypriniformes</taxon>
        <taxon>Cyprinidae</taxon>
        <taxon>Labeoninae</taxon>
        <taxon>Labeonini</taxon>
        <taxon>Cirrhinus</taxon>
    </lineage>
</organism>
<evidence type="ECO:0000256" key="1">
    <source>
        <dbReference type="ARBA" id="ARBA00004651"/>
    </source>
</evidence>
<feature type="transmembrane region" description="Helical" evidence="10">
    <location>
        <begin position="354"/>
        <end position="375"/>
    </location>
</feature>
<proteinExistence type="inferred from homology"/>
<feature type="transmembrane region" description="Helical" evidence="10">
    <location>
        <begin position="140"/>
        <end position="161"/>
    </location>
</feature>
<dbReference type="InterPro" id="IPR017452">
    <property type="entry name" value="GPCR_Rhodpsn_7TM"/>
</dbReference>
<feature type="transmembrane region" description="Helical" evidence="10">
    <location>
        <begin position="321"/>
        <end position="342"/>
    </location>
</feature>
<dbReference type="PRINTS" id="PR00237">
    <property type="entry name" value="GPCRRHODOPSN"/>
</dbReference>
<keyword evidence="4 10" id="KW-1133">Transmembrane helix</keyword>
<evidence type="ECO:0000256" key="8">
    <source>
        <dbReference type="ARBA" id="ARBA00023224"/>
    </source>
</evidence>
<dbReference type="InterPro" id="IPR000355">
    <property type="entry name" value="Chemokine_rcpt"/>
</dbReference>
<evidence type="ECO:0000256" key="10">
    <source>
        <dbReference type="SAM" id="Phobius"/>
    </source>
</evidence>
<keyword evidence="7 9" id="KW-0675">Receptor</keyword>
<evidence type="ECO:0000259" key="11">
    <source>
        <dbReference type="PROSITE" id="PS50262"/>
    </source>
</evidence>
<comment type="caution">
    <text evidence="12">The sequence shown here is derived from an EMBL/GenBank/DDBJ whole genome shotgun (WGS) entry which is preliminary data.</text>
</comment>
<feature type="transmembrane region" description="Helical" evidence="10">
    <location>
        <begin position="280"/>
        <end position="301"/>
    </location>
</feature>
<accession>A0ABR3NVD1</accession>
<keyword evidence="3 9" id="KW-0812">Transmembrane</keyword>
<evidence type="ECO:0000256" key="9">
    <source>
        <dbReference type="RuleBase" id="RU000688"/>
    </source>
</evidence>
<comment type="subcellular location">
    <subcellularLocation>
        <location evidence="1">Cell membrane</location>
        <topology evidence="1">Multi-pass membrane protein</topology>
    </subcellularLocation>
</comment>
<evidence type="ECO:0000256" key="4">
    <source>
        <dbReference type="ARBA" id="ARBA00022989"/>
    </source>
</evidence>
<dbReference type="SUPFAM" id="SSF81321">
    <property type="entry name" value="Family A G protein-coupled receptor-like"/>
    <property type="match status" value="2"/>
</dbReference>
<dbReference type="Pfam" id="PF00001">
    <property type="entry name" value="7tm_1"/>
    <property type="match status" value="1"/>
</dbReference>
<feature type="transmembrane region" description="Helical" evidence="10">
    <location>
        <begin position="72"/>
        <end position="93"/>
    </location>
</feature>
<keyword evidence="6 10" id="KW-0472">Membrane</keyword>
<evidence type="ECO:0000256" key="7">
    <source>
        <dbReference type="ARBA" id="ARBA00023170"/>
    </source>
</evidence>
<dbReference type="InterPro" id="IPR000276">
    <property type="entry name" value="GPCR_Rhodpsn"/>
</dbReference>
<dbReference type="PANTHER" id="PTHR10489">
    <property type="entry name" value="CELL ADHESION MOLECULE"/>
    <property type="match status" value="1"/>
</dbReference>
<keyword evidence="13" id="KW-1185">Reference proteome</keyword>